<dbReference type="RefSeq" id="WP_059106515.1">
    <property type="nucleotide sequence ID" value="NZ_AP024589.1"/>
</dbReference>
<dbReference type="GO" id="GO:1905502">
    <property type="term" value="F:acetyl-CoA binding"/>
    <property type="evidence" value="ECO:0007669"/>
    <property type="project" value="TreeGrafter"/>
</dbReference>
<dbReference type="InterPro" id="IPR039840">
    <property type="entry name" value="NAA80"/>
</dbReference>
<organism evidence="2 3">
    <name type="scientific">Staphylococcus auricularis</name>
    <dbReference type="NCBI Taxonomy" id="29379"/>
    <lineage>
        <taxon>Bacteria</taxon>
        <taxon>Bacillati</taxon>
        <taxon>Bacillota</taxon>
        <taxon>Bacilli</taxon>
        <taxon>Bacillales</taxon>
        <taxon>Staphylococcaceae</taxon>
        <taxon>Staphylococcus</taxon>
    </lineage>
</organism>
<reference evidence="2 3" key="1">
    <citation type="submission" date="2017-08" db="EMBL/GenBank/DDBJ databases">
        <title>Draft genome sequences of 64 type strains of genus Staph aureus.</title>
        <authorList>
            <person name="Cole K."/>
            <person name="Golubchik T."/>
            <person name="Russell J."/>
            <person name="Foster D."/>
            <person name="Llewelyn M."/>
            <person name="Wilson D."/>
            <person name="Crook D."/>
            <person name="Paul J."/>
        </authorList>
    </citation>
    <scope>NUCLEOTIDE SEQUENCE [LARGE SCALE GENOMIC DNA]</scope>
    <source>
        <strain evidence="2 3">NCTC 12101</strain>
    </source>
</reference>
<protein>
    <submittedName>
        <fullName evidence="2">GNAT family N-acetyltransferase</fullName>
    </submittedName>
</protein>
<dbReference type="AlphaFoldDB" id="A0AAP8TTL1"/>
<comment type="caution">
    <text evidence="2">The sequence shown here is derived from an EMBL/GenBank/DDBJ whole genome shotgun (WGS) entry which is preliminary data.</text>
</comment>
<evidence type="ECO:0000259" key="1">
    <source>
        <dbReference type="PROSITE" id="PS51186"/>
    </source>
</evidence>
<dbReference type="SUPFAM" id="SSF55729">
    <property type="entry name" value="Acyl-CoA N-acyltransferases (Nat)"/>
    <property type="match status" value="1"/>
</dbReference>
<evidence type="ECO:0000313" key="2">
    <source>
        <dbReference type="EMBL" id="PNZ68366.1"/>
    </source>
</evidence>
<name>A0AAP8TTL1_9STAP</name>
<dbReference type="PANTHER" id="PTHR13538">
    <property type="entry name" value="N-ACETYLTRANSFERASE 6"/>
    <property type="match status" value="1"/>
</dbReference>
<proteinExistence type="predicted"/>
<gene>
    <name evidence="2" type="ORF">CD158_03625</name>
</gene>
<dbReference type="GO" id="GO:0005737">
    <property type="term" value="C:cytoplasm"/>
    <property type="evidence" value="ECO:0007669"/>
    <property type="project" value="TreeGrafter"/>
</dbReference>
<accession>A0AAP8TTL1</accession>
<dbReference type="GeneID" id="64982599"/>
<dbReference type="Gene3D" id="3.40.630.30">
    <property type="match status" value="1"/>
</dbReference>
<dbReference type="InterPro" id="IPR000182">
    <property type="entry name" value="GNAT_dom"/>
</dbReference>
<dbReference type="Proteomes" id="UP000242470">
    <property type="component" value="Unassembled WGS sequence"/>
</dbReference>
<sequence>MKFEVVTTKAQLEDVFEVRKAVFVKEQDVPLDIEIDEYEHEATHIVGYNETDKAIACARFRPYTNDSTIKVERVAISSDQRGQGLGFKLMRFVEEQARKEGYTHAILNAQSHAQGFYERLGYHVTGSPFYEANIEHITMKKPL</sequence>
<dbReference type="Pfam" id="PF13673">
    <property type="entry name" value="Acetyltransf_10"/>
    <property type="match status" value="1"/>
</dbReference>
<dbReference type="PANTHER" id="PTHR13538:SF4">
    <property type="entry name" value="N-ALPHA-ACETYLTRANSFERASE 80"/>
    <property type="match status" value="1"/>
</dbReference>
<dbReference type="PROSITE" id="PS51186">
    <property type="entry name" value="GNAT"/>
    <property type="match status" value="1"/>
</dbReference>
<dbReference type="GO" id="GO:0008080">
    <property type="term" value="F:N-acetyltransferase activity"/>
    <property type="evidence" value="ECO:0007669"/>
    <property type="project" value="InterPro"/>
</dbReference>
<feature type="domain" description="N-acetyltransferase" evidence="1">
    <location>
        <begin position="1"/>
        <end position="143"/>
    </location>
</feature>
<dbReference type="InterPro" id="IPR016181">
    <property type="entry name" value="Acyl_CoA_acyltransferase"/>
</dbReference>
<dbReference type="EMBL" id="PPQW01000017">
    <property type="protein sequence ID" value="PNZ68366.1"/>
    <property type="molecule type" value="Genomic_DNA"/>
</dbReference>
<dbReference type="CDD" id="cd04301">
    <property type="entry name" value="NAT_SF"/>
    <property type="match status" value="1"/>
</dbReference>
<evidence type="ECO:0000313" key="3">
    <source>
        <dbReference type="Proteomes" id="UP000242470"/>
    </source>
</evidence>